<comment type="caution">
    <text evidence="5">The sequence shown here is derived from an EMBL/GenBank/DDBJ whole genome shotgun (WGS) entry which is preliminary data.</text>
</comment>
<sequence>MRAKTMLRPVGSRVPRPARGQAEPLPWENQYHTWCMGSGTEALSAAIMLAIRRSELNGAVPHVILPAYGCPDLVAAVVAQGASPVLVDLMPDRPVMDLEKLVQAISGHTIAVIAAGFLGVPERLAELGDICRSRGLWLVEDSAQCFPPDCSHKPIADCAVLSFGRGKPINLMGCGALLVREDHQRFAGDVLEKLPETAVTVDWKWMIRRQVFNLLLGRIGYGLLLRLPFIGLGSTVYKPLESIRRVDLPLGLLGAGIRNAQSRPSVASQYSEALSFLVAKGWTLFMADQRAGADRPSVTLRYGLLAPDRMTRNRAVSLLNGYGIGANAFYEKTLPGIDVIADVLPTNPAVYPNAASFAERLLTLPSHEDVSDRDITVVVTVLDKVTREPEK</sequence>
<evidence type="ECO:0000256" key="2">
    <source>
        <dbReference type="ARBA" id="ARBA00037999"/>
    </source>
</evidence>
<comment type="similarity">
    <text evidence="2 3">Belongs to the DegT/DnrJ/EryC1 family.</text>
</comment>
<accession>A0A2T1K3X2</accession>
<evidence type="ECO:0000256" key="4">
    <source>
        <dbReference type="SAM" id="MobiDB-lite"/>
    </source>
</evidence>
<dbReference type="PANTHER" id="PTHR30244:SF34">
    <property type="entry name" value="DTDP-4-AMINO-4,6-DIDEOXYGALACTOSE TRANSAMINASE"/>
    <property type="match status" value="1"/>
</dbReference>
<gene>
    <name evidence="5" type="ORF">C7H09_17645</name>
</gene>
<reference evidence="5 6" key="1">
    <citation type="submission" date="2018-03" db="EMBL/GenBank/DDBJ databases">
        <title>Marinobacter brunus sp. nov., a marine bacterium of Gamma-proteobacteria isolated from the surface seawater of the South China Sea.</title>
        <authorList>
            <person name="Cheng H."/>
            <person name="Wu Y.-H."/>
            <person name="Xamxidin M."/>
            <person name="Xu X.-W."/>
        </authorList>
    </citation>
    <scope>NUCLEOTIDE SEQUENCE [LARGE SCALE GENOMIC DNA]</scope>
    <source>
        <strain evidence="5 6">NH169-3</strain>
    </source>
</reference>
<evidence type="ECO:0008006" key="7">
    <source>
        <dbReference type="Google" id="ProtNLM"/>
    </source>
</evidence>
<protein>
    <recommendedName>
        <fullName evidence="7">DegT/DnrJ/EryC1/StrS aminotransferase family protein</fullName>
    </recommendedName>
</protein>
<dbReference type="InterPro" id="IPR015424">
    <property type="entry name" value="PyrdxlP-dep_Trfase"/>
</dbReference>
<dbReference type="Gene3D" id="3.40.640.10">
    <property type="entry name" value="Type I PLP-dependent aspartate aminotransferase-like (Major domain)"/>
    <property type="match status" value="1"/>
</dbReference>
<dbReference type="OrthoDB" id="6379669at2"/>
<evidence type="ECO:0000256" key="1">
    <source>
        <dbReference type="ARBA" id="ARBA00022898"/>
    </source>
</evidence>
<keyword evidence="6" id="KW-1185">Reference proteome</keyword>
<evidence type="ECO:0000313" key="5">
    <source>
        <dbReference type="EMBL" id="PSF04849.1"/>
    </source>
</evidence>
<dbReference type="Pfam" id="PF01041">
    <property type="entry name" value="DegT_DnrJ_EryC1"/>
    <property type="match status" value="2"/>
</dbReference>
<dbReference type="InterPro" id="IPR015421">
    <property type="entry name" value="PyrdxlP-dep_Trfase_major"/>
</dbReference>
<dbReference type="InterPro" id="IPR015422">
    <property type="entry name" value="PyrdxlP-dep_Trfase_small"/>
</dbReference>
<evidence type="ECO:0000313" key="6">
    <source>
        <dbReference type="Proteomes" id="UP000239866"/>
    </source>
</evidence>
<dbReference type="Proteomes" id="UP000239866">
    <property type="component" value="Unassembled WGS sequence"/>
</dbReference>
<dbReference type="SUPFAM" id="SSF53383">
    <property type="entry name" value="PLP-dependent transferases"/>
    <property type="match status" value="1"/>
</dbReference>
<dbReference type="PANTHER" id="PTHR30244">
    <property type="entry name" value="TRANSAMINASE"/>
    <property type="match status" value="1"/>
</dbReference>
<evidence type="ECO:0000256" key="3">
    <source>
        <dbReference type="RuleBase" id="RU004508"/>
    </source>
</evidence>
<dbReference type="AlphaFoldDB" id="A0A2T1K3X2"/>
<keyword evidence="1 3" id="KW-0663">Pyridoxal phosphate</keyword>
<feature type="region of interest" description="Disordered" evidence="4">
    <location>
        <begin position="1"/>
        <end position="22"/>
    </location>
</feature>
<dbReference type="GO" id="GO:0008483">
    <property type="term" value="F:transaminase activity"/>
    <property type="evidence" value="ECO:0007669"/>
    <property type="project" value="TreeGrafter"/>
</dbReference>
<dbReference type="EMBL" id="PXNP01000109">
    <property type="protein sequence ID" value="PSF04849.1"/>
    <property type="molecule type" value="Genomic_DNA"/>
</dbReference>
<name>A0A2T1K3X2_9GAMM</name>
<dbReference type="InterPro" id="IPR000653">
    <property type="entry name" value="DegT/StrS_aminotransferase"/>
</dbReference>
<dbReference type="Gene3D" id="3.90.1150.10">
    <property type="entry name" value="Aspartate Aminotransferase, domain 1"/>
    <property type="match status" value="1"/>
</dbReference>
<organism evidence="5 6">
    <name type="scientific">Marinobacter fuscus</name>
    <dbReference type="NCBI Taxonomy" id="2109942"/>
    <lineage>
        <taxon>Bacteria</taxon>
        <taxon>Pseudomonadati</taxon>
        <taxon>Pseudomonadota</taxon>
        <taxon>Gammaproteobacteria</taxon>
        <taxon>Pseudomonadales</taxon>
        <taxon>Marinobacteraceae</taxon>
        <taxon>Marinobacter</taxon>
    </lineage>
</organism>
<proteinExistence type="inferred from homology"/>
<dbReference type="GO" id="GO:0030170">
    <property type="term" value="F:pyridoxal phosphate binding"/>
    <property type="evidence" value="ECO:0007669"/>
    <property type="project" value="TreeGrafter"/>
</dbReference>
<dbReference type="GO" id="GO:0000271">
    <property type="term" value="P:polysaccharide biosynthetic process"/>
    <property type="evidence" value="ECO:0007669"/>
    <property type="project" value="TreeGrafter"/>
</dbReference>